<evidence type="ECO:0000259" key="7">
    <source>
        <dbReference type="Pfam" id="PF13525"/>
    </source>
</evidence>
<evidence type="ECO:0000256" key="5">
    <source>
        <dbReference type="ARBA" id="ARBA00023288"/>
    </source>
</evidence>
<dbReference type="RefSeq" id="WP_155165074.1">
    <property type="nucleotide sequence ID" value="NZ_DBGEHT010000008.1"/>
</dbReference>
<dbReference type="GO" id="GO:0043165">
    <property type="term" value="P:Gram-negative-bacterium-type cell outer membrane assembly"/>
    <property type="evidence" value="ECO:0007669"/>
    <property type="project" value="UniProtKB-UniRule"/>
</dbReference>
<name>A0A6I3RXE0_9BURK</name>
<dbReference type="NCBIfam" id="TIGR03302">
    <property type="entry name" value="OM_YfiO"/>
    <property type="match status" value="1"/>
</dbReference>
<keyword evidence="3 6" id="KW-0564">Palmitate</keyword>
<comment type="similarity">
    <text evidence="6">Belongs to the BamD family.</text>
</comment>
<evidence type="ECO:0000313" key="8">
    <source>
        <dbReference type="EMBL" id="MTU42223.1"/>
    </source>
</evidence>
<dbReference type="Pfam" id="PF13525">
    <property type="entry name" value="YfiO"/>
    <property type="match status" value="1"/>
</dbReference>
<protein>
    <recommendedName>
        <fullName evidence="6">Outer membrane protein assembly factor BamD</fullName>
    </recommendedName>
</protein>
<keyword evidence="5 6" id="KW-0449">Lipoprotein</keyword>
<dbReference type="HAMAP" id="MF_00922">
    <property type="entry name" value="OM_assembly_BamD"/>
    <property type="match status" value="1"/>
</dbReference>
<dbReference type="InterPro" id="IPR039565">
    <property type="entry name" value="BamD-like"/>
</dbReference>
<dbReference type="PROSITE" id="PS51257">
    <property type="entry name" value="PROKAR_LIPOPROTEIN"/>
    <property type="match status" value="1"/>
</dbReference>
<sequence>MSFALKTIIKRTLTAACLGSVILATTSCSMFKGVEDPTEGWTADKLYVEARDNLNEGNYETARDYYQKLEARYPYGRYSQQAQVETAYSYFKEGEPQQAIAVCDRFLRQYPEHPLSPYALYIKGIATLDEDEGWMSYLTRQDLSKRDAQAARDAFDIFKELVLRFPNSRYARDARERMHELVEAQAKYEINTAKYYYVRDAYIAAINRAENVLLNFQTSPQAEEALIIMRDSYNKLGMDDKAADIQRILDANKNRGSYDTYLRAQEFEAAKAAAAPKDGAAVK</sequence>
<reference evidence="8 9" key="1">
    <citation type="journal article" date="2019" name="Nat. Med.">
        <title>A library of human gut bacterial isolates paired with longitudinal multiomics data enables mechanistic microbiome research.</title>
        <authorList>
            <person name="Poyet M."/>
            <person name="Groussin M."/>
            <person name="Gibbons S.M."/>
            <person name="Avila-Pacheco J."/>
            <person name="Jiang X."/>
            <person name="Kearney S.M."/>
            <person name="Perrotta A.R."/>
            <person name="Berdy B."/>
            <person name="Zhao S."/>
            <person name="Lieberman T.D."/>
            <person name="Swanson P.K."/>
            <person name="Smith M."/>
            <person name="Roesemann S."/>
            <person name="Alexander J.E."/>
            <person name="Rich S.A."/>
            <person name="Livny J."/>
            <person name="Vlamakis H."/>
            <person name="Clish C."/>
            <person name="Bullock K."/>
            <person name="Deik A."/>
            <person name="Scott J."/>
            <person name="Pierce K.A."/>
            <person name="Xavier R.J."/>
            <person name="Alm E.J."/>
        </authorList>
    </citation>
    <scope>NUCLEOTIDE SEQUENCE [LARGE SCALE GENOMIC DNA]</scope>
    <source>
        <strain evidence="8 9">BIOML-A2</strain>
    </source>
</reference>
<dbReference type="InterPro" id="IPR017689">
    <property type="entry name" value="BamD"/>
</dbReference>
<dbReference type="SUPFAM" id="SSF48452">
    <property type="entry name" value="TPR-like"/>
    <property type="match status" value="1"/>
</dbReference>
<dbReference type="GO" id="GO:1990063">
    <property type="term" value="C:Bam protein complex"/>
    <property type="evidence" value="ECO:0007669"/>
    <property type="project" value="TreeGrafter"/>
</dbReference>
<accession>A0A6I3RXE0</accession>
<dbReference type="Proteomes" id="UP000462362">
    <property type="component" value="Unassembled WGS sequence"/>
</dbReference>
<evidence type="ECO:0000256" key="6">
    <source>
        <dbReference type="HAMAP-Rule" id="MF_00922"/>
    </source>
</evidence>
<dbReference type="CDD" id="cd15830">
    <property type="entry name" value="BamD"/>
    <property type="match status" value="1"/>
</dbReference>
<keyword evidence="2 6" id="KW-0472">Membrane</keyword>
<dbReference type="PANTHER" id="PTHR37423:SF1">
    <property type="entry name" value="OUTER MEMBRANE PROTEIN ASSEMBLY FACTOR BAMD"/>
    <property type="match status" value="1"/>
</dbReference>
<feature type="domain" description="Outer membrane lipoprotein BamD-like" evidence="7">
    <location>
        <begin position="43"/>
        <end position="244"/>
    </location>
</feature>
<comment type="subunit">
    <text evidence="6">Part of the Bam complex.</text>
</comment>
<evidence type="ECO:0000256" key="2">
    <source>
        <dbReference type="ARBA" id="ARBA00023136"/>
    </source>
</evidence>
<evidence type="ECO:0000256" key="3">
    <source>
        <dbReference type="ARBA" id="ARBA00023139"/>
    </source>
</evidence>
<gene>
    <name evidence="6 8" type="primary">bamD</name>
    <name evidence="8" type="ORF">GMD42_01020</name>
</gene>
<organism evidence="8 9">
    <name type="scientific">Parasutterella excrementihominis</name>
    <dbReference type="NCBI Taxonomy" id="487175"/>
    <lineage>
        <taxon>Bacteria</taxon>
        <taxon>Pseudomonadati</taxon>
        <taxon>Pseudomonadota</taxon>
        <taxon>Betaproteobacteria</taxon>
        <taxon>Burkholderiales</taxon>
        <taxon>Sutterellaceae</taxon>
        <taxon>Parasutterella</taxon>
    </lineage>
</organism>
<dbReference type="InterPro" id="IPR011990">
    <property type="entry name" value="TPR-like_helical_dom_sf"/>
</dbReference>
<evidence type="ECO:0000256" key="4">
    <source>
        <dbReference type="ARBA" id="ARBA00023237"/>
    </source>
</evidence>
<dbReference type="AlphaFoldDB" id="A0A6I3RXE0"/>
<comment type="caution">
    <text evidence="8">The sequence shown here is derived from an EMBL/GenBank/DDBJ whole genome shotgun (WGS) entry which is preliminary data.</text>
</comment>
<dbReference type="Gene3D" id="1.25.40.10">
    <property type="entry name" value="Tetratricopeptide repeat domain"/>
    <property type="match status" value="1"/>
</dbReference>
<evidence type="ECO:0000256" key="1">
    <source>
        <dbReference type="ARBA" id="ARBA00022729"/>
    </source>
</evidence>
<dbReference type="EMBL" id="WNCL01000002">
    <property type="protein sequence ID" value="MTU42223.1"/>
    <property type="molecule type" value="Genomic_DNA"/>
</dbReference>
<keyword evidence="1 6" id="KW-0732">Signal</keyword>
<comment type="function">
    <text evidence="6">Part of the outer membrane protein assembly complex, which is involved in assembly and insertion of beta-barrel proteins into the outer membrane.</text>
</comment>
<comment type="subcellular location">
    <subcellularLocation>
        <location evidence="6">Cell outer membrane</location>
        <topology evidence="6">Lipid-anchor</topology>
    </subcellularLocation>
</comment>
<keyword evidence="4 6" id="KW-0998">Cell outer membrane</keyword>
<dbReference type="PANTHER" id="PTHR37423">
    <property type="entry name" value="SOLUBLE LYTIC MUREIN TRANSGLYCOSYLASE-RELATED"/>
    <property type="match status" value="1"/>
</dbReference>
<evidence type="ECO:0000313" key="9">
    <source>
        <dbReference type="Proteomes" id="UP000462362"/>
    </source>
</evidence>
<proteinExistence type="inferred from homology"/>
<dbReference type="GO" id="GO:0051205">
    <property type="term" value="P:protein insertion into membrane"/>
    <property type="evidence" value="ECO:0007669"/>
    <property type="project" value="UniProtKB-UniRule"/>
</dbReference>